<reference evidence="1" key="1">
    <citation type="submission" date="2023-04" db="EMBL/GenBank/DDBJ databases">
        <title>A chromosome-level genome assembly of the parasitoid wasp Eretmocerus hayati.</title>
        <authorList>
            <person name="Zhong Y."/>
            <person name="Liu S."/>
            <person name="Liu Y."/>
        </authorList>
    </citation>
    <scope>NUCLEOTIDE SEQUENCE</scope>
    <source>
        <strain evidence="1">ZJU_SS_LIU_2023</strain>
    </source>
</reference>
<accession>A0ACC2PVW2</accession>
<sequence>MSEGQPSRPKRNGARAFKNPPQPHMCILDSLKGSTLPCYINILSWDKMDKPSSVNMTVPLYGGMKLNPPRTEDKDTCVFAVIANPDVLKERGKSSQDIQDQSNLIHLLLDFVESMNKGVIFNRSYTILKDRDITGELKEVWMIVQSQYELSEQRPQLPPQQKLLPQLRPPQLQLPQQHIQQNQQMMQNSYLMSQPPQYPPNLVYNHLPINDWFNYPSHGSVPVEKNNDVYQRNYCFPPAHENRFSERPRLLPQQPVHPNQPPPPLHFQQLGCPRFESEIAAQPTRCEYPSFEMAPNLSDTESDMPISAKIFALDKSRRRPQKVNMDQLPPDSQMLANHVQMIQQQQEQQMHRPPPLMQGLPQLGPQYQPLPSQPPPNVKPVGRFYVGNKNPHAGGPYRNNSGPKRQNNSPTHAKQASVALLNNASIYGQQPKEIRSESSCVKPKSPVKVLQRDQAHQSRPNVRESPAERDSQDLEKGVDHNHETCNVQVTDLDEDLLPVSVPGNSDEFINEKPEALNYTAALKELKQLTGHSGECSESVGSQGCCSSVQSDENFKSNQRFPLQDSASSSSEIFSRELIDQEQDVQKQSKKNIPKKNKSCANDLKAWTKDAKSGKNGIKIFERSNSNSSERPPDKDSDENLKTLPSSTRPWKTNVKQKASDSPKRTQSTVNSIIKSVFKIHQGNNTGEDEVGMGKKPKMNGQVKANMKGIAYEHEEFQFSQGYTILKKAGVMTSTTRVETGEMVNEIAQLSIQDCNDTTEMNAVLS</sequence>
<keyword evidence="2" id="KW-1185">Reference proteome</keyword>
<dbReference type="Proteomes" id="UP001239111">
    <property type="component" value="Chromosome 1"/>
</dbReference>
<gene>
    <name evidence="1" type="ORF">QAD02_023524</name>
</gene>
<comment type="caution">
    <text evidence="1">The sequence shown here is derived from an EMBL/GenBank/DDBJ whole genome shotgun (WGS) entry which is preliminary data.</text>
</comment>
<evidence type="ECO:0000313" key="1">
    <source>
        <dbReference type="EMBL" id="KAJ8687730.1"/>
    </source>
</evidence>
<protein>
    <submittedName>
        <fullName evidence="1">Uncharacterized protein</fullName>
    </submittedName>
</protein>
<proteinExistence type="predicted"/>
<evidence type="ECO:0000313" key="2">
    <source>
        <dbReference type="Proteomes" id="UP001239111"/>
    </source>
</evidence>
<dbReference type="EMBL" id="CM056741">
    <property type="protein sequence ID" value="KAJ8687730.1"/>
    <property type="molecule type" value="Genomic_DNA"/>
</dbReference>
<organism evidence="1 2">
    <name type="scientific">Eretmocerus hayati</name>
    <dbReference type="NCBI Taxonomy" id="131215"/>
    <lineage>
        <taxon>Eukaryota</taxon>
        <taxon>Metazoa</taxon>
        <taxon>Ecdysozoa</taxon>
        <taxon>Arthropoda</taxon>
        <taxon>Hexapoda</taxon>
        <taxon>Insecta</taxon>
        <taxon>Pterygota</taxon>
        <taxon>Neoptera</taxon>
        <taxon>Endopterygota</taxon>
        <taxon>Hymenoptera</taxon>
        <taxon>Apocrita</taxon>
        <taxon>Proctotrupomorpha</taxon>
        <taxon>Chalcidoidea</taxon>
        <taxon>Aphelinidae</taxon>
        <taxon>Aphelininae</taxon>
        <taxon>Eretmocerus</taxon>
    </lineage>
</organism>
<name>A0ACC2PVW2_9HYME</name>